<feature type="signal peptide" evidence="1">
    <location>
        <begin position="1"/>
        <end position="26"/>
    </location>
</feature>
<dbReference type="AlphaFoldDB" id="A0A5V0QGF7"/>
<evidence type="ECO:0008006" key="3">
    <source>
        <dbReference type="Google" id="ProtNLM"/>
    </source>
</evidence>
<name>A0A5V0QGF7_SALER</name>
<evidence type="ECO:0000313" key="2">
    <source>
        <dbReference type="EMBL" id="EBS7984914.1"/>
    </source>
</evidence>
<feature type="chain" id="PRO_5030140184" description="Fimbrial protein" evidence="1">
    <location>
        <begin position="27"/>
        <end position="161"/>
    </location>
</feature>
<accession>A0A5V0QGF7</accession>
<sequence>MNIRLLTICTLLSALGIGVFSGAAKAASSTDVRITSHVREPVCNVEVPPEVDLGLVMNTPSEKTRPHFTLKIDCQETVSVTTWLTAKAPVSGNEYATRISVTEEDLSLVLEDGKQISFNDTIEFCKGDVDRDCKITPVTKSTNYDISGEGQATVVISLHYN</sequence>
<protein>
    <recommendedName>
        <fullName evidence="3">Fimbrial protein</fullName>
    </recommendedName>
</protein>
<keyword evidence="1" id="KW-0732">Signal</keyword>
<evidence type="ECO:0000256" key="1">
    <source>
        <dbReference type="SAM" id="SignalP"/>
    </source>
</evidence>
<reference evidence="2" key="1">
    <citation type="submission" date="2018-07" db="EMBL/GenBank/DDBJ databases">
        <authorList>
            <consortium name="PulseNet: The National Subtyping Network for Foodborne Disease Surveillance"/>
            <person name="Tarr C.L."/>
            <person name="Trees E."/>
            <person name="Katz L.S."/>
            <person name="Carleton-Romer H.A."/>
            <person name="Stroika S."/>
            <person name="Kucerova Z."/>
            <person name="Roache K.F."/>
            <person name="Sabol A.L."/>
            <person name="Besser J."/>
            <person name="Gerner-Smidt P."/>
        </authorList>
    </citation>
    <scope>NUCLEOTIDE SEQUENCE</scope>
    <source>
        <strain evidence="2">PNUSAS015592</strain>
    </source>
</reference>
<gene>
    <name evidence="2" type="ORF">CEJ09_24500</name>
</gene>
<organism evidence="2">
    <name type="scientific">Salmonella enterica</name>
    <name type="common">Salmonella choleraesuis</name>
    <dbReference type="NCBI Taxonomy" id="28901"/>
    <lineage>
        <taxon>Bacteria</taxon>
        <taxon>Pseudomonadati</taxon>
        <taxon>Pseudomonadota</taxon>
        <taxon>Gammaproteobacteria</taxon>
        <taxon>Enterobacterales</taxon>
        <taxon>Enterobacteriaceae</taxon>
        <taxon>Salmonella</taxon>
    </lineage>
</organism>
<dbReference type="EMBL" id="AAGWQQ010000130">
    <property type="protein sequence ID" value="EBS7984914.1"/>
    <property type="molecule type" value="Genomic_DNA"/>
</dbReference>
<proteinExistence type="predicted"/>
<comment type="caution">
    <text evidence="2">The sequence shown here is derived from an EMBL/GenBank/DDBJ whole genome shotgun (WGS) entry which is preliminary data.</text>
</comment>